<accession>A0ABP7P2Y9</accession>
<dbReference type="Proteomes" id="UP001500034">
    <property type="component" value="Unassembled WGS sequence"/>
</dbReference>
<sequence length="177" mass="18795">MTPPPAPYALGIDTDATTLREADHLLQALAAELDLPEDVFGCTHLVRDGRPRVALSLAAHAAGAEPVLRTARDRLTAQGYEVREGAPDEVGRAVLYPGADALTGTLTLAELVARSAIERVTVLGTPEEPPADMRLVTREHVRPQWQNGRLVLAAMPAAGGTLVPFEDPDPTPCCADH</sequence>
<protein>
    <submittedName>
        <fullName evidence="1">Uncharacterized protein</fullName>
    </submittedName>
</protein>
<name>A0ABP7P2Y9_9ACTN</name>
<reference evidence="2" key="1">
    <citation type="journal article" date="2019" name="Int. J. Syst. Evol. Microbiol.">
        <title>The Global Catalogue of Microorganisms (GCM) 10K type strain sequencing project: providing services to taxonomists for standard genome sequencing and annotation.</title>
        <authorList>
            <consortium name="The Broad Institute Genomics Platform"/>
            <consortium name="The Broad Institute Genome Sequencing Center for Infectious Disease"/>
            <person name="Wu L."/>
            <person name="Ma J."/>
        </authorList>
    </citation>
    <scope>NUCLEOTIDE SEQUENCE [LARGE SCALE GENOMIC DNA]</scope>
    <source>
        <strain evidence="2">JCM 17027</strain>
    </source>
</reference>
<dbReference type="EMBL" id="BAABCQ010000012">
    <property type="protein sequence ID" value="GAA3958854.1"/>
    <property type="molecule type" value="Genomic_DNA"/>
</dbReference>
<evidence type="ECO:0000313" key="2">
    <source>
        <dbReference type="Proteomes" id="UP001500034"/>
    </source>
</evidence>
<organism evidence="1 2">
    <name type="scientific">Streptomyces marokkonensis</name>
    <dbReference type="NCBI Taxonomy" id="324855"/>
    <lineage>
        <taxon>Bacteria</taxon>
        <taxon>Bacillati</taxon>
        <taxon>Actinomycetota</taxon>
        <taxon>Actinomycetes</taxon>
        <taxon>Kitasatosporales</taxon>
        <taxon>Streptomycetaceae</taxon>
        <taxon>Streptomyces</taxon>
    </lineage>
</organism>
<comment type="caution">
    <text evidence="1">The sequence shown here is derived from an EMBL/GenBank/DDBJ whole genome shotgun (WGS) entry which is preliminary data.</text>
</comment>
<dbReference type="RefSeq" id="WP_345589496.1">
    <property type="nucleotide sequence ID" value="NZ_BAABCQ010000012.1"/>
</dbReference>
<gene>
    <name evidence="1" type="ORF">GCM10022384_09670</name>
</gene>
<keyword evidence="2" id="KW-1185">Reference proteome</keyword>
<evidence type="ECO:0000313" key="1">
    <source>
        <dbReference type="EMBL" id="GAA3958854.1"/>
    </source>
</evidence>
<proteinExistence type="predicted"/>